<keyword evidence="1" id="KW-1133">Transmembrane helix</keyword>
<feature type="transmembrane region" description="Helical" evidence="1">
    <location>
        <begin position="9"/>
        <end position="26"/>
    </location>
</feature>
<protein>
    <submittedName>
        <fullName evidence="2">Uncharacterized protein</fullName>
    </submittedName>
</protein>
<accession>A0ABU2VDF2</accession>
<dbReference type="Proteomes" id="UP001183824">
    <property type="component" value="Unassembled WGS sequence"/>
</dbReference>
<organism evidence="2 3">
    <name type="scientific">Streptomyces doebereineriae</name>
    <dbReference type="NCBI Taxonomy" id="3075528"/>
    <lineage>
        <taxon>Bacteria</taxon>
        <taxon>Bacillati</taxon>
        <taxon>Actinomycetota</taxon>
        <taxon>Actinomycetes</taxon>
        <taxon>Kitasatosporales</taxon>
        <taxon>Streptomycetaceae</taxon>
        <taxon>Streptomyces</taxon>
    </lineage>
</organism>
<comment type="caution">
    <text evidence="2">The sequence shown here is derived from an EMBL/GenBank/DDBJ whole genome shotgun (WGS) entry which is preliminary data.</text>
</comment>
<proteinExistence type="predicted"/>
<evidence type="ECO:0000256" key="1">
    <source>
        <dbReference type="SAM" id="Phobius"/>
    </source>
</evidence>
<dbReference type="EMBL" id="JAVREZ010000009">
    <property type="protein sequence ID" value="MDT0483592.1"/>
    <property type="molecule type" value="Genomic_DNA"/>
</dbReference>
<reference evidence="3" key="1">
    <citation type="submission" date="2023-07" db="EMBL/GenBank/DDBJ databases">
        <title>30 novel species of actinomycetes from the DSMZ collection.</title>
        <authorList>
            <person name="Nouioui I."/>
        </authorList>
    </citation>
    <scope>NUCLEOTIDE SEQUENCE [LARGE SCALE GENOMIC DNA]</scope>
    <source>
        <strain evidence="3">DSM 41640</strain>
    </source>
</reference>
<sequence length="57" mass="6304">MTRSEIRDGGLLLFVAVLEASLILGSKLPTAWVIGVTALYLAVLLTYVRALMRRQRS</sequence>
<gene>
    <name evidence="2" type="ORF">RNB18_25860</name>
</gene>
<evidence type="ECO:0000313" key="2">
    <source>
        <dbReference type="EMBL" id="MDT0483592.1"/>
    </source>
</evidence>
<keyword evidence="3" id="KW-1185">Reference proteome</keyword>
<feature type="transmembrane region" description="Helical" evidence="1">
    <location>
        <begin position="32"/>
        <end position="52"/>
    </location>
</feature>
<keyword evidence="1" id="KW-0812">Transmembrane</keyword>
<evidence type="ECO:0000313" key="3">
    <source>
        <dbReference type="Proteomes" id="UP001183824"/>
    </source>
</evidence>
<keyword evidence="1" id="KW-0472">Membrane</keyword>
<dbReference type="RefSeq" id="WP_311716513.1">
    <property type="nucleotide sequence ID" value="NZ_JAVREZ010000009.1"/>
</dbReference>
<name>A0ABU2VDF2_9ACTN</name>